<protein>
    <submittedName>
        <fullName evidence="1">Uncharacterized protein</fullName>
    </submittedName>
</protein>
<name>A0A0E9TWY4_ANGAN</name>
<reference evidence="1" key="2">
    <citation type="journal article" date="2015" name="Fish Shellfish Immunol.">
        <title>Early steps in the European eel (Anguilla anguilla)-Vibrio vulnificus interaction in the gills: Role of the RtxA13 toxin.</title>
        <authorList>
            <person name="Callol A."/>
            <person name="Pajuelo D."/>
            <person name="Ebbesson L."/>
            <person name="Teles M."/>
            <person name="MacKenzie S."/>
            <person name="Amaro C."/>
        </authorList>
    </citation>
    <scope>NUCLEOTIDE SEQUENCE</scope>
</reference>
<evidence type="ECO:0000313" key="1">
    <source>
        <dbReference type="EMBL" id="JAH57425.1"/>
    </source>
</evidence>
<accession>A0A0E9TWY4</accession>
<proteinExistence type="predicted"/>
<reference evidence="1" key="1">
    <citation type="submission" date="2014-11" db="EMBL/GenBank/DDBJ databases">
        <authorList>
            <person name="Amaro Gonzalez C."/>
        </authorList>
    </citation>
    <scope>NUCLEOTIDE SEQUENCE</scope>
</reference>
<dbReference type="EMBL" id="GBXM01051152">
    <property type="protein sequence ID" value="JAH57425.1"/>
    <property type="molecule type" value="Transcribed_RNA"/>
</dbReference>
<dbReference type="AlphaFoldDB" id="A0A0E9TWY4"/>
<organism evidence="1">
    <name type="scientific">Anguilla anguilla</name>
    <name type="common">European freshwater eel</name>
    <name type="synonym">Muraena anguilla</name>
    <dbReference type="NCBI Taxonomy" id="7936"/>
    <lineage>
        <taxon>Eukaryota</taxon>
        <taxon>Metazoa</taxon>
        <taxon>Chordata</taxon>
        <taxon>Craniata</taxon>
        <taxon>Vertebrata</taxon>
        <taxon>Euteleostomi</taxon>
        <taxon>Actinopterygii</taxon>
        <taxon>Neopterygii</taxon>
        <taxon>Teleostei</taxon>
        <taxon>Anguilliformes</taxon>
        <taxon>Anguillidae</taxon>
        <taxon>Anguilla</taxon>
    </lineage>
</organism>
<sequence length="31" mass="3615">MRRTLCVFNIALDVLVHIRCVPFHFGFDPVV</sequence>